<gene>
    <name evidence="1" type="ORF">LTS18_002155</name>
</gene>
<name>A0ACC3DDW3_9PEZI</name>
<dbReference type="Proteomes" id="UP001186974">
    <property type="component" value="Unassembled WGS sequence"/>
</dbReference>
<sequence>EGSVQNPDPRTSDAPPLRLPELNSKAERRRDPPVLNNFDHVRNNVRIYGRGIFKPPPMYRHPAHAALFNANDTPLPQKALTDRLLSNYYYHIHRQVSILHWPTFTTQVEEVYARGTFQGSQQTWVSLFLAVLACGTLQKFDETPDTPKADPEGVNFVTMSMRAVNTWSDELSIDTARTTLLYSVFMTELNIKSAGWVWLASAVRIAQDVGLHYENGPWTVLEAEMRRRVWWGIYTWDR</sequence>
<feature type="non-terminal residue" evidence="1">
    <location>
        <position position="1"/>
    </location>
</feature>
<dbReference type="EMBL" id="JAWDJW010006079">
    <property type="protein sequence ID" value="KAK3065987.1"/>
    <property type="molecule type" value="Genomic_DNA"/>
</dbReference>
<keyword evidence="2" id="KW-1185">Reference proteome</keyword>
<accession>A0ACC3DDW3</accession>
<protein>
    <submittedName>
        <fullName evidence="1">Uncharacterized protein</fullName>
    </submittedName>
</protein>
<organism evidence="1 2">
    <name type="scientific">Coniosporium uncinatum</name>
    <dbReference type="NCBI Taxonomy" id="93489"/>
    <lineage>
        <taxon>Eukaryota</taxon>
        <taxon>Fungi</taxon>
        <taxon>Dikarya</taxon>
        <taxon>Ascomycota</taxon>
        <taxon>Pezizomycotina</taxon>
        <taxon>Dothideomycetes</taxon>
        <taxon>Dothideomycetes incertae sedis</taxon>
        <taxon>Coniosporium</taxon>
    </lineage>
</organism>
<comment type="caution">
    <text evidence="1">The sequence shown here is derived from an EMBL/GenBank/DDBJ whole genome shotgun (WGS) entry which is preliminary data.</text>
</comment>
<proteinExistence type="predicted"/>
<reference evidence="1" key="1">
    <citation type="submission" date="2024-09" db="EMBL/GenBank/DDBJ databases">
        <title>Black Yeasts Isolated from many extreme environments.</title>
        <authorList>
            <person name="Coleine C."/>
            <person name="Stajich J.E."/>
            <person name="Selbmann L."/>
        </authorList>
    </citation>
    <scope>NUCLEOTIDE SEQUENCE</scope>
    <source>
        <strain evidence="1">CCFEE 5737</strain>
    </source>
</reference>
<evidence type="ECO:0000313" key="2">
    <source>
        <dbReference type="Proteomes" id="UP001186974"/>
    </source>
</evidence>
<evidence type="ECO:0000313" key="1">
    <source>
        <dbReference type="EMBL" id="KAK3065987.1"/>
    </source>
</evidence>